<protein>
    <submittedName>
        <fullName evidence="1">Uncharacterized protein</fullName>
    </submittedName>
</protein>
<evidence type="ECO:0000313" key="2">
    <source>
        <dbReference type="Proteomes" id="UP000325902"/>
    </source>
</evidence>
<proteinExistence type="predicted"/>
<organism evidence="1 2">
    <name type="scientific">Lasiodiplodia theobromae</name>
    <dbReference type="NCBI Taxonomy" id="45133"/>
    <lineage>
        <taxon>Eukaryota</taxon>
        <taxon>Fungi</taxon>
        <taxon>Dikarya</taxon>
        <taxon>Ascomycota</taxon>
        <taxon>Pezizomycotina</taxon>
        <taxon>Dothideomycetes</taxon>
        <taxon>Dothideomycetes incertae sedis</taxon>
        <taxon>Botryosphaeriales</taxon>
        <taxon>Botryosphaeriaceae</taxon>
        <taxon>Lasiodiplodia</taxon>
    </lineage>
</organism>
<sequence length="273" mass="30810">MRLVLVHGGSIQRLALLSKSSRWSQHVKTLAIMASCPEKGERRSSELAYPPVAWTLRSPQMRHFGLHLYRLPEDPAAAGEESETLRFGTMPNIHTLVLHIGSIYPYGICSGSLLDVDQHRSLPALYSALPNLTTLQLRQVDVGEARSSDSVRSLVPLALLSITPSLRCLGIGDGYFESLQEAIDLVRRHKDYLRSVEIRRTFGNGWVGLLRVLQHELPFLENVVFEDNEMVEGVRMRIEWSDGTCDNEQHAREMIREKCVKRTLGEMIAGLNR</sequence>
<name>A0A5N5D6U3_9PEZI</name>
<dbReference type="EMBL" id="VCHE01000061">
    <property type="protein sequence ID" value="KAB2573295.1"/>
    <property type="molecule type" value="Genomic_DNA"/>
</dbReference>
<comment type="caution">
    <text evidence="1">The sequence shown here is derived from an EMBL/GenBank/DDBJ whole genome shotgun (WGS) entry which is preliminary data.</text>
</comment>
<evidence type="ECO:0000313" key="1">
    <source>
        <dbReference type="EMBL" id="KAB2573295.1"/>
    </source>
</evidence>
<dbReference type="AlphaFoldDB" id="A0A5N5D6U3"/>
<dbReference type="Proteomes" id="UP000325902">
    <property type="component" value="Unassembled WGS sequence"/>
</dbReference>
<accession>A0A5N5D6U3</accession>
<gene>
    <name evidence="1" type="ORF">DBV05_g7999</name>
</gene>
<keyword evidence="2" id="KW-1185">Reference proteome</keyword>
<reference evidence="1 2" key="1">
    <citation type="journal article" date="2019" name="Sci. Rep.">
        <title>A multi-omics analysis of the grapevine pathogen Lasiodiplodia theobromae reveals that temperature affects the expression of virulence- and pathogenicity-related genes.</title>
        <authorList>
            <person name="Felix C."/>
            <person name="Meneses R."/>
            <person name="Goncalves M.F.M."/>
            <person name="Tilleman L."/>
            <person name="Duarte A.S."/>
            <person name="Jorrin-Novo J.V."/>
            <person name="Van de Peer Y."/>
            <person name="Deforce D."/>
            <person name="Van Nieuwerburgh F."/>
            <person name="Esteves A.C."/>
            <person name="Alves A."/>
        </authorList>
    </citation>
    <scope>NUCLEOTIDE SEQUENCE [LARGE SCALE GENOMIC DNA]</scope>
    <source>
        <strain evidence="1 2">LA-SOL3</strain>
    </source>
</reference>